<dbReference type="PANTHER" id="PTHR43152">
    <property type="entry name" value="UVRABC SYSTEM PROTEIN A"/>
    <property type="match status" value="1"/>
</dbReference>
<dbReference type="GO" id="GO:0008270">
    <property type="term" value="F:zinc ion binding"/>
    <property type="evidence" value="ECO:0007669"/>
    <property type="project" value="UniProtKB-UniRule"/>
</dbReference>
<evidence type="ECO:0000256" key="17">
    <source>
        <dbReference type="HAMAP-Rule" id="MF_00205"/>
    </source>
</evidence>
<dbReference type="CDD" id="cd03270">
    <property type="entry name" value="ABC_UvrA_I"/>
    <property type="match status" value="1"/>
</dbReference>
<name>A0A7C5SXB7_9AQUI</name>
<dbReference type="PROSITE" id="PS50893">
    <property type="entry name" value="ABC_TRANSPORTER_2"/>
    <property type="match status" value="2"/>
</dbReference>
<dbReference type="GO" id="GO:0009381">
    <property type="term" value="F:excinuclease ABC activity"/>
    <property type="evidence" value="ECO:0007669"/>
    <property type="project" value="UniProtKB-UniRule"/>
</dbReference>
<proteinExistence type="inferred from homology"/>
<dbReference type="Gene3D" id="1.20.1580.10">
    <property type="entry name" value="ABC transporter ATPase like domain"/>
    <property type="match status" value="2"/>
</dbReference>
<dbReference type="InterPro" id="IPR041102">
    <property type="entry name" value="UvrA_inter"/>
</dbReference>
<evidence type="ECO:0000256" key="3">
    <source>
        <dbReference type="ARBA" id="ARBA00022723"/>
    </source>
</evidence>
<keyword evidence="17" id="KW-0742">SOS response</keyword>
<dbReference type="GO" id="GO:0005524">
    <property type="term" value="F:ATP binding"/>
    <property type="evidence" value="ECO:0007669"/>
    <property type="project" value="UniProtKB-UniRule"/>
</dbReference>
<protein>
    <recommendedName>
        <fullName evidence="15 17">UvrABC system protein A</fullName>
        <shortName evidence="17">UvrA protein</shortName>
    </recommendedName>
    <alternativeName>
        <fullName evidence="16 17">Excinuclease ABC subunit A</fullName>
    </alternativeName>
</protein>
<dbReference type="InterPro" id="IPR013815">
    <property type="entry name" value="ATP_grasp_subdomain_1"/>
</dbReference>
<dbReference type="Pfam" id="PF17755">
    <property type="entry name" value="UvrA_DNA-bind"/>
    <property type="match status" value="1"/>
</dbReference>
<comment type="similarity">
    <text evidence="14 17">Belongs to the ABC transporter superfamily. UvrA family.</text>
</comment>
<evidence type="ECO:0000256" key="8">
    <source>
        <dbReference type="ARBA" id="ARBA00022771"/>
    </source>
</evidence>
<feature type="binding site" evidence="17">
    <location>
        <begin position="32"/>
        <end position="39"/>
    </location>
    <ligand>
        <name>ATP</name>
        <dbReference type="ChEBI" id="CHEBI:30616"/>
    </ligand>
</feature>
<comment type="subunit">
    <text evidence="17">Forms a heterotetramer with UvrB during the search for lesions.</text>
</comment>
<dbReference type="InterPro" id="IPR017871">
    <property type="entry name" value="ABC_transporter-like_CS"/>
</dbReference>
<organism evidence="19">
    <name type="scientific">Thermocrinis ruber</name>
    <dbReference type="NCBI Taxonomy" id="75906"/>
    <lineage>
        <taxon>Bacteria</taxon>
        <taxon>Pseudomonadati</taxon>
        <taxon>Aquificota</taxon>
        <taxon>Aquificia</taxon>
        <taxon>Aquificales</taxon>
        <taxon>Aquificaceae</taxon>
        <taxon>Thermocrinis</taxon>
    </lineage>
</organism>
<keyword evidence="7 17" id="KW-0228">DNA excision</keyword>
<keyword evidence="8 17" id="KW-0863">Zinc-finger</keyword>
<evidence type="ECO:0000256" key="2">
    <source>
        <dbReference type="ARBA" id="ARBA00022490"/>
    </source>
</evidence>
<dbReference type="Pfam" id="PF17760">
    <property type="entry name" value="UvrA_inter"/>
    <property type="match status" value="1"/>
</dbReference>
<keyword evidence="6 17" id="KW-0227">DNA damage</keyword>
<dbReference type="GO" id="GO:0009432">
    <property type="term" value="P:SOS response"/>
    <property type="evidence" value="ECO:0007669"/>
    <property type="project" value="UniProtKB-UniRule"/>
</dbReference>
<keyword evidence="9 17" id="KW-0862">Zinc</keyword>
<dbReference type="InterPro" id="IPR003439">
    <property type="entry name" value="ABC_transporter-like_ATP-bd"/>
</dbReference>
<evidence type="ECO:0000256" key="6">
    <source>
        <dbReference type="ARBA" id="ARBA00022763"/>
    </source>
</evidence>
<dbReference type="PANTHER" id="PTHR43152:SF3">
    <property type="entry name" value="UVRABC SYSTEM PROTEIN A"/>
    <property type="match status" value="1"/>
</dbReference>
<keyword evidence="13 17" id="KW-0234">DNA repair</keyword>
<dbReference type="FunFam" id="1.20.1580.10:FF:000002">
    <property type="entry name" value="UvrABC system protein A"/>
    <property type="match status" value="1"/>
</dbReference>
<dbReference type="GO" id="GO:0009380">
    <property type="term" value="C:excinuclease repair complex"/>
    <property type="evidence" value="ECO:0007669"/>
    <property type="project" value="InterPro"/>
</dbReference>
<comment type="caution">
    <text evidence="19">The sequence shown here is derived from an EMBL/GenBank/DDBJ whole genome shotgun (WGS) entry which is preliminary data.</text>
</comment>
<evidence type="ECO:0000256" key="5">
    <source>
        <dbReference type="ARBA" id="ARBA00022741"/>
    </source>
</evidence>
<feature type="zinc finger region" description="C4-type" evidence="17">
    <location>
        <begin position="722"/>
        <end position="748"/>
    </location>
</feature>
<dbReference type="Gene3D" id="3.30.1490.20">
    <property type="entry name" value="ATP-grasp fold, A domain"/>
    <property type="match status" value="1"/>
</dbReference>
<gene>
    <name evidence="17 19" type="primary">uvrA</name>
    <name evidence="19" type="ORF">ENN04_06390</name>
</gene>
<reference evidence="19" key="1">
    <citation type="journal article" date="2020" name="mSystems">
        <title>Genome- and Community-Level Interaction Insights into Carbon Utilization and Element Cycling Functions of Hydrothermarchaeota in Hydrothermal Sediment.</title>
        <authorList>
            <person name="Zhou Z."/>
            <person name="Liu Y."/>
            <person name="Xu W."/>
            <person name="Pan J."/>
            <person name="Luo Z.H."/>
            <person name="Li M."/>
        </authorList>
    </citation>
    <scope>NUCLEOTIDE SEQUENCE [LARGE SCALE GENOMIC DNA]</scope>
    <source>
        <strain evidence="19">SpSt-114</strain>
    </source>
</reference>
<keyword evidence="4 17" id="KW-0677">Repeat</keyword>
<comment type="function">
    <text evidence="17">The UvrABC repair system catalyzes the recognition and processing of DNA lesions. UvrA is an ATPase and a DNA-binding protein. A damage recognition complex composed of 2 UvrA and 2 UvrB subunits scans DNA for abnormalities. When the presence of a lesion has been verified by UvrB, the UvrA molecules dissociate.</text>
</comment>
<evidence type="ECO:0000256" key="10">
    <source>
        <dbReference type="ARBA" id="ARBA00022840"/>
    </source>
</evidence>
<keyword evidence="2 17" id="KW-0963">Cytoplasm</keyword>
<accession>A0A7C5SXB7</accession>
<sequence>MYDHIIIKGARQHNLKNIDLKIPKNKLIVITGPSGSGKSSLAFDTIYAEGQRRYVESLSSYARQFLGVMEKPEVDVIEGLSPAIAIDQKTTSKNPRSTVGTVTEIYDYMRVLWANVGKPHCPECGRLLEGLSAHEILEKVYEELKGKRITILAPLVRGKKGEFRDLLKELDRKGYSRVKVDGEYLRIVDVPPLEKNKKHDIDLVIDRFVLEEDERARALNAIEKAFEHSKGLVKIDDVDSGKELIFSQSRTCPEHGFSVPELTPRLFSFNSPYGACPTCKGLGVRWEINLKLLVDEKEPAVDAFRITKNGFFDYLRYPVANILRRLGYHPETPFGELPDSVKELILYGGKVLNTEFEGIIPHLERRFLEEDSERLREEIGEYIKERPCPACGGSRLRPEALSVLINGKNIYQVCSMPIRQAMEFFKETYERLTGKDRIVGERLIKEITDRLSFLIKVGLDYLDLARSATTLSGGEMQRIRLATQIGSKLTGVLYVLDEPSIGLHPRDTHKLIETLKDLRDLGNTVIVVEHDPETILSADWIIDLGPGAGKNGGYVVAEGTPEDIMNNPNSLTGAYLSGRQGIPLPEKRRPPGKRWLKIINARKHNLKNITVQIPVGLFVCITGVSGSGKSTLIYDILWEYARGIFYGGNVDVEGVDRIEGLEHFDYVINVDQSPIGRTPRSNPATYTKLFDSIRNLFAQTPTARARGYTPGRFSFNVPGGRCEACQGEGVIKVEMHFLPPVYVTCEVCKGTRYNRETLEVLYKGKNIAEVLDMTVDEAYEFFYHHPPIRRRLELLRDVGLGYIKLGQPATTLSGGEAQRIKLARELSKKETGRTLYLLDEPTTGLHMDDVKKLIEVLQRLVDRGNTVVVIEHNLDVIKCADWIIDLGPEGGDRGGYIVAEGTPEQVMENPNSYTGQYLKEYLKYNHRIEALNRRA</sequence>
<keyword evidence="5 17" id="KW-0547">Nucleotide-binding</keyword>
<evidence type="ECO:0000256" key="1">
    <source>
        <dbReference type="ARBA" id="ARBA00004496"/>
    </source>
</evidence>
<keyword evidence="3 17" id="KW-0479">Metal-binding</keyword>
<evidence type="ECO:0000256" key="13">
    <source>
        <dbReference type="ARBA" id="ARBA00023204"/>
    </source>
</evidence>
<keyword evidence="10 17" id="KW-0067">ATP-binding</keyword>
<dbReference type="GO" id="GO:0016887">
    <property type="term" value="F:ATP hydrolysis activity"/>
    <property type="evidence" value="ECO:0007669"/>
    <property type="project" value="InterPro"/>
</dbReference>
<dbReference type="GO" id="GO:0005737">
    <property type="term" value="C:cytoplasm"/>
    <property type="evidence" value="ECO:0007669"/>
    <property type="project" value="UniProtKB-SubCell"/>
</dbReference>
<comment type="subcellular location">
    <subcellularLocation>
        <location evidence="1 17">Cytoplasm</location>
    </subcellularLocation>
</comment>
<evidence type="ECO:0000256" key="4">
    <source>
        <dbReference type="ARBA" id="ARBA00022737"/>
    </source>
</evidence>
<dbReference type="GO" id="GO:0006289">
    <property type="term" value="P:nucleotide-excision repair"/>
    <property type="evidence" value="ECO:0007669"/>
    <property type="project" value="UniProtKB-UniRule"/>
</dbReference>
<evidence type="ECO:0000256" key="12">
    <source>
        <dbReference type="ARBA" id="ARBA00023125"/>
    </source>
</evidence>
<dbReference type="CDD" id="cd03271">
    <property type="entry name" value="ABC_UvrA_II"/>
    <property type="match status" value="1"/>
</dbReference>
<keyword evidence="11 17" id="KW-0267">Excision nuclease</keyword>
<dbReference type="InterPro" id="IPR027417">
    <property type="entry name" value="P-loop_NTPase"/>
</dbReference>
<dbReference type="SUPFAM" id="SSF52540">
    <property type="entry name" value="P-loop containing nucleoside triphosphate hydrolases"/>
    <property type="match status" value="3"/>
</dbReference>
<evidence type="ECO:0000259" key="18">
    <source>
        <dbReference type="PROSITE" id="PS50893"/>
    </source>
</evidence>
<dbReference type="NCBIfam" id="NF001503">
    <property type="entry name" value="PRK00349.1"/>
    <property type="match status" value="1"/>
</dbReference>
<dbReference type="GO" id="GO:0003677">
    <property type="term" value="F:DNA binding"/>
    <property type="evidence" value="ECO:0007669"/>
    <property type="project" value="UniProtKB-UniRule"/>
</dbReference>
<evidence type="ECO:0000256" key="7">
    <source>
        <dbReference type="ARBA" id="ARBA00022769"/>
    </source>
</evidence>
<evidence type="ECO:0000256" key="9">
    <source>
        <dbReference type="ARBA" id="ARBA00022833"/>
    </source>
</evidence>
<feature type="domain" description="ABC transporter" evidence="18">
    <location>
        <begin position="346"/>
        <end position="577"/>
    </location>
</feature>
<evidence type="ECO:0000256" key="15">
    <source>
        <dbReference type="ARBA" id="ARBA00039316"/>
    </source>
</evidence>
<dbReference type="AlphaFoldDB" id="A0A7C5SXB7"/>
<evidence type="ECO:0000256" key="11">
    <source>
        <dbReference type="ARBA" id="ARBA00022881"/>
    </source>
</evidence>
<evidence type="ECO:0000313" key="19">
    <source>
        <dbReference type="EMBL" id="HHO74247.1"/>
    </source>
</evidence>
<dbReference type="InterPro" id="IPR041552">
    <property type="entry name" value="UvrA_DNA-bd"/>
</dbReference>
<dbReference type="Gene3D" id="3.40.50.300">
    <property type="entry name" value="P-loop containing nucleotide triphosphate hydrolases"/>
    <property type="match status" value="2"/>
</dbReference>
<evidence type="ECO:0000256" key="14">
    <source>
        <dbReference type="ARBA" id="ARBA00038000"/>
    </source>
</evidence>
<dbReference type="Gene3D" id="1.10.8.280">
    <property type="entry name" value="ABC transporter ATPase domain-like"/>
    <property type="match status" value="1"/>
</dbReference>
<feature type="zinc finger region" description="C4-type" evidence="17">
    <location>
        <begin position="252"/>
        <end position="279"/>
    </location>
</feature>
<dbReference type="EMBL" id="DSAC01000075">
    <property type="protein sequence ID" value="HHO74247.1"/>
    <property type="molecule type" value="Genomic_DNA"/>
</dbReference>
<evidence type="ECO:0000256" key="16">
    <source>
        <dbReference type="ARBA" id="ARBA00042156"/>
    </source>
</evidence>
<dbReference type="InterPro" id="IPR003593">
    <property type="entry name" value="AAA+_ATPase"/>
</dbReference>
<feature type="binding site" evidence="17">
    <location>
        <begin position="623"/>
        <end position="630"/>
    </location>
    <ligand>
        <name>ATP</name>
        <dbReference type="ChEBI" id="CHEBI:30616"/>
    </ligand>
</feature>
<dbReference type="InterPro" id="IPR004602">
    <property type="entry name" value="UvrA"/>
</dbReference>
<dbReference type="PROSITE" id="PS00211">
    <property type="entry name" value="ABC_TRANSPORTER_1"/>
    <property type="match status" value="2"/>
</dbReference>
<dbReference type="SMART" id="SM00382">
    <property type="entry name" value="AAA"/>
    <property type="match status" value="2"/>
</dbReference>
<dbReference type="NCBIfam" id="TIGR00630">
    <property type="entry name" value="uvra"/>
    <property type="match status" value="1"/>
</dbReference>
<feature type="domain" description="ABC transporter" evidence="18">
    <location>
        <begin position="582"/>
        <end position="919"/>
    </location>
</feature>
<dbReference type="HAMAP" id="MF_00205">
    <property type="entry name" value="UvrA"/>
    <property type="match status" value="1"/>
</dbReference>
<keyword evidence="12 17" id="KW-0238">DNA-binding</keyword>